<dbReference type="PANTHER" id="PTHR47936">
    <property type="entry name" value="PPR_LONG DOMAIN-CONTAINING PROTEIN"/>
    <property type="match status" value="1"/>
</dbReference>
<feature type="non-terminal residue" evidence="4">
    <location>
        <position position="1"/>
    </location>
</feature>
<reference evidence="4" key="1">
    <citation type="submission" date="2021-02" db="EMBL/GenBank/DDBJ databases">
        <authorList>
            <person name="Dougan E. K."/>
            <person name="Rhodes N."/>
            <person name="Thang M."/>
            <person name="Chan C."/>
        </authorList>
    </citation>
    <scope>NUCLEOTIDE SEQUENCE</scope>
</reference>
<feature type="non-terminal residue" evidence="4">
    <location>
        <position position="145"/>
    </location>
</feature>
<dbReference type="Pfam" id="PF13041">
    <property type="entry name" value="PPR_2"/>
    <property type="match status" value="1"/>
</dbReference>
<gene>
    <name evidence="4" type="ORF">SNEC2469_LOCUS14578</name>
</gene>
<dbReference type="AlphaFoldDB" id="A0A812T275"/>
<dbReference type="OrthoDB" id="417601at2759"/>
<dbReference type="NCBIfam" id="TIGR00756">
    <property type="entry name" value="PPR"/>
    <property type="match status" value="1"/>
</dbReference>
<dbReference type="EMBL" id="CAJNJA010023408">
    <property type="protein sequence ID" value="CAE7510436.1"/>
    <property type="molecule type" value="Genomic_DNA"/>
</dbReference>
<proteinExistence type="predicted"/>
<name>A0A812T275_9DINO</name>
<feature type="region of interest" description="Disordered" evidence="3">
    <location>
        <begin position="97"/>
        <end position="145"/>
    </location>
</feature>
<evidence type="ECO:0000313" key="4">
    <source>
        <dbReference type="EMBL" id="CAE7510436.1"/>
    </source>
</evidence>
<dbReference type="Proteomes" id="UP000601435">
    <property type="component" value="Unassembled WGS sequence"/>
</dbReference>
<dbReference type="Gene3D" id="1.25.40.10">
    <property type="entry name" value="Tetratricopeptide repeat domain"/>
    <property type="match status" value="1"/>
</dbReference>
<keyword evidence="5" id="KW-1185">Reference proteome</keyword>
<evidence type="ECO:0000313" key="5">
    <source>
        <dbReference type="Proteomes" id="UP000601435"/>
    </source>
</evidence>
<evidence type="ECO:0000256" key="3">
    <source>
        <dbReference type="SAM" id="MobiDB-lite"/>
    </source>
</evidence>
<sequence>ERIQPNTVTYSCVVKACGRAQELDRAFMFLRDMQEQRIAQNIMTWAPVIEAVCKHRDDAAVQDGLQRMLRAGVAPQGRAQQQLEERLGPLNLALACAEPPKERPRGRHQRVRSAEPQCRSNSGRHQAAATTARCPELVSQATRAH</sequence>
<feature type="repeat" description="PPR" evidence="2">
    <location>
        <begin position="6"/>
        <end position="40"/>
    </location>
</feature>
<protein>
    <recommendedName>
        <fullName evidence="6">Pentatricopeptide repeat-containing protein, chloroplastic</fullName>
    </recommendedName>
</protein>
<comment type="caution">
    <text evidence="4">The sequence shown here is derived from an EMBL/GenBank/DDBJ whole genome shotgun (WGS) entry which is preliminary data.</text>
</comment>
<keyword evidence="1" id="KW-0677">Repeat</keyword>
<evidence type="ECO:0000256" key="1">
    <source>
        <dbReference type="ARBA" id="ARBA00022737"/>
    </source>
</evidence>
<organism evidence="4 5">
    <name type="scientific">Symbiodinium necroappetens</name>
    <dbReference type="NCBI Taxonomy" id="1628268"/>
    <lineage>
        <taxon>Eukaryota</taxon>
        <taxon>Sar</taxon>
        <taxon>Alveolata</taxon>
        <taxon>Dinophyceae</taxon>
        <taxon>Suessiales</taxon>
        <taxon>Symbiodiniaceae</taxon>
        <taxon>Symbiodinium</taxon>
    </lineage>
</organism>
<accession>A0A812T275</accession>
<evidence type="ECO:0008006" key="6">
    <source>
        <dbReference type="Google" id="ProtNLM"/>
    </source>
</evidence>
<evidence type="ECO:0000256" key="2">
    <source>
        <dbReference type="PROSITE-ProRule" id="PRU00708"/>
    </source>
</evidence>
<dbReference type="InterPro" id="IPR002885">
    <property type="entry name" value="PPR_rpt"/>
</dbReference>
<dbReference type="PROSITE" id="PS51375">
    <property type="entry name" value="PPR"/>
    <property type="match status" value="1"/>
</dbReference>
<dbReference type="InterPro" id="IPR011990">
    <property type="entry name" value="TPR-like_helical_dom_sf"/>
</dbReference>
<dbReference type="PANTHER" id="PTHR47936:SF1">
    <property type="entry name" value="PENTATRICOPEPTIDE REPEAT-CONTAINING PROTEIN GUN1, CHLOROPLASTIC"/>
    <property type="match status" value="1"/>
</dbReference>